<gene>
    <name evidence="3" type="ORF">C6P61_00920</name>
    <name evidence="2" type="ORF">F5985_13455</name>
</gene>
<dbReference type="AlphaFoldDB" id="A0A2S9KJ70"/>
<evidence type="ECO:0000313" key="2">
    <source>
        <dbReference type="EMBL" id="MYZ53105.1"/>
    </source>
</evidence>
<keyword evidence="3" id="KW-0251">Elongation factor</keyword>
<protein>
    <submittedName>
        <fullName evidence="3">Transcription elongation factor GreAB</fullName>
    </submittedName>
</protein>
<dbReference type="InterPro" id="IPR001437">
    <property type="entry name" value="Tscrpt_elong_fac_GreA/B_C"/>
</dbReference>
<name>A0A2S9KJ70_9BURK</name>
<dbReference type="GO" id="GO:0070063">
    <property type="term" value="F:RNA polymerase binding"/>
    <property type="evidence" value="ECO:0007669"/>
    <property type="project" value="InterPro"/>
</dbReference>
<dbReference type="Gene3D" id="3.10.50.30">
    <property type="entry name" value="Transcription elongation factor, GreA/GreB, C-terminal domain"/>
    <property type="match status" value="1"/>
</dbReference>
<feature type="domain" description="Transcription elongation factor GreA/GreB C-terminal" evidence="1">
    <location>
        <begin position="48"/>
        <end position="113"/>
    </location>
</feature>
<evidence type="ECO:0000313" key="3">
    <source>
        <dbReference type="EMBL" id="PRD70467.1"/>
    </source>
</evidence>
<dbReference type="EMBL" id="PVLR01000003">
    <property type="protein sequence ID" value="PRD70467.1"/>
    <property type="molecule type" value="Genomic_DNA"/>
</dbReference>
<evidence type="ECO:0000259" key="1">
    <source>
        <dbReference type="Pfam" id="PF01272"/>
    </source>
</evidence>
<dbReference type="RefSeq" id="WP_105728044.1">
    <property type="nucleotide sequence ID" value="NZ_DAIPCI010000005.1"/>
</dbReference>
<evidence type="ECO:0000313" key="5">
    <source>
        <dbReference type="Proteomes" id="UP000481947"/>
    </source>
</evidence>
<dbReference type="GO" id="GO:0032784">
    <property type="term" value="P:regulation of DNA-templated transcription elongation"/>
    <property type="evidence" value="ECO:0007669"/>
    <property type="project" value="InterPro"/>
</dbReference>
<keyword evidence="4" id="KW-1185">Reference proteome</keyword>
<dbReference type="GO" id="GO:0003746">
    <property type="term" value="F:translation elongation factor activity"/>
    <property type="evidence" value="ECO:0007669"/>
    <property type="project" value="UniProtKB-KW"/>
</dbReference>
<dbReference type="Pfam" id="PF01272">
    <property type="entry name" value="GreA_GreB"/>
    <property type="match status" value="1"/>
</dbReference>
<dbReference type="EMBL" id="VYSB01000015">
    <property type="protein sequence ID" value="MYZ53105.1"/>
    <property type="molecule type" value="Genomic_DNA"/>
</dbReference>
<reference evidence="3 4" key="1">
    <citation type="submission" date="2018-03" db="EMBL/GenBank/DDBJ databases">
        <title>Comparative genomics illustrates the genes involved in a hyperalkaliphilic mechanisms of Serpentinomonas isolated from highly-alkaline calcium-rich serpentinized springs.</title>
        <authorList>
            <person name="Suzuki S."/>
            <person name="Ishii S."/>
            <person name="Walworth N."/>
            <person name="Bird L."/>
            <person name="Kuenen J.G."/>
            <person name="Nealson K.H."/>
        </authorList>
    </citation>
    <scope>NUCLEOTIDE SEQUENCE [LARGE SCALE GENOMIC DNA]</scope>
    <source>
        <strain evidence="3 4">83</strain>
    </source>
</reference>
<dbReference type="InterPro" id="IPR023459">
    <property type="entry name" value="Tscrpt_elong_fac_GreA/B_fam"/>
</dbReference>
<dbReference type="GO" id="GO:0006354">
    <property type="term" value="P:DNA-templated transcription elongation"/>
    <property type="evidence" value="ECO:0007669"/>
    <property type="project" value="TreeGrafter"/>
</dbReference>
<organism evidence="3 4">
    <name type="scientific">Malikia spinosa</name>
    <dbReference type="NCBI Taxonomy" id="86180"/>
    <lineage>
        <taxon>Bacteria</taxon>
        <taxon>Pseudomonadati</taxon>
        <taxon>Pseudomonadota</taxon>
        <taxon>Betaproteobacteria</taxon>
        <taxon>Burkholderiales</taxon>
        <taxon>Comamonadaceae</taxon>
        <taxon>Malikia</taxon>
    </lineage>
</organism>
<dbReference type="InterPro" id="IPR036953">
    <property type="entry name" value="GreA/GreB_C_sf"/>
</dbReference>
<sequence>MSTIPLSLRTLNELDHARLSKLIPAGPAGEELADLLDNAQLLAPSDMPADVVTLNSTVLLEDASGKRELTLCYPRDADPNSGRLSVLSPLGLGLLGLSVGAEAGWLTPQGQARSAHLLALLYQPEASGEYLV</sequence>
<dbReference type="GO" id="GO:0003677">
    <property type="term" value="F:DNA binding"/>
    <property type="evidence" value="ECO:0007669"/>
    <property type="project" value="InterPro"/>
</dbReference>
<proteinExistence type="predicted"/>
<accession>A0A2S9KJ70</accession>
<reference evidence="2 5" key="2">
    <citation type="submission" date="2019-09" db="EMBL/GenBank/DDBJ databases">
        <title>Identification of Malikia spinosa a prominent benzene-, toluene-, and ethylbenzene-degrading bacterium: enrichment, isolation and whole genome sequencing.</title>
        <authorList>
            <person name="Tancsics A."/>
            <person name="Revesz F."/>
            <person name="Kriszt B."/>
        </authorList>
    </citation>
    <scope>NUCLEOTIDE SEQUENCE [LARGE SCALE GENOMIC DNA]</scope>
    <source>
        <strain evidence="2 5">AB6</strain>
    </source>
</reference>
<dbReference type="PANTHER" id="PTHR30437">
    <property type="entry name" value="TRANSCRIPTION ELONGATION FACTOR GREA"/>
    <property type="match status" value="1"/>
</dbReference>
<dbReference type="SUPFAM" id="SSF54534">
    <property type="entry name" value="FKBP-like"/>
    <property type="match status" value="1"/>
</dbReference>
<comment type="caution">
    <text evidence="3">The sequence shown here is derived from an EMBL/GenBank/DDBJ whole genome shotgun (WGS) entry which is preliminary data.</text>
</comment>
<dbReference type="PANTHER" id="PTHR30437:SF5">
    <property type="entry name" value="REGULATOR OF NUCLEOSIDE DIPHOSPHATE KINASE"/>
    <property type="match status" value="1"/>
</dbReference>
<dbReference type="Proteomes" id="UP000238326">
    <property type="component" value="Unassembled WGS sequence"/>
</dbReference>
<dbReference type="Proteomes" id="UP000481947">
    <property type="component" value="Unassembled WGS sequence"/>
</dbReference>
<keyword evidence="3" id="KW-0648">Protein biosynthesis</keyword>
<dbReference type="OrthoDB" id="192847at2"/>
<evidence type="ECO:0000313" key="4">
    <source>
        <dbReference type="Proteomes" id="UP000238326"/>
    </source>
</evidence>